<dbReference type="Pfam" id="PF01380">
    <property type="entry name" value="SIS"/>
    <property type="match status" value="1"/>
</dbReference>
<evidence type="ECO:0000256" key="2">
    <source>
        <dbReference type="ARBA" id="ARBA00023125"/>
    </source>
</evidence>
<dbReference type="InterPro" id="IPR000281">
    <property type="entry name" value="HTH_RpiR"/>
</dbReference>
<dbReference type="RefSeq" id="WP_057797013.1">
    <property type="nucleotide sequence ID" value="NZ_AZFM01000001.1"/>
</dbReference>
<dbReference type="Proteomes" id="UP000051036">
    <property type="component" value="Unassembled WGS sequence"/>
</dbReference>
<dbReference type="Gene3D" id="3.40.50.10490">
    <property type="entry name" value="Glucose-6-phosphate isomerase like protein, domain 1"/>
    <property type="match status" value="1"/>
</dbReference>
<dbReference type="CDD" id="cd05013">
    <property type="entry name" value="SIS_RpiR"/>
    <property type="match status" value="1"/>
</dbReference>
<dbReference type="InterPro" id="IPR035472">
    <property type="entry name" value="RpiR-like_SIS"/>
</dbReference>
<dbReference type="PANTHER" id="PTHR30514">
    <property type="entry name" value="GLUCOKINASE"/>
    <property type="match status" value="1"/>
</dbReference>
<dbReference type="InterPro" id="IPR046348">
    <property type="entry name" value="SIS_dom_sf"/>
</dbReference>
<dbReference type="PROSITE" id="PS51071">
    <property type="entry name" value="HTH_RPIR"/>
    <property type="match status" value="1"/>
</dbReference>
<dbReference type="GO" id="GO:0003700">
    <property type="term" value="F:DNA-binding transcription factor activity"/>
    <property type="evidence" value="ECO:0007669"/>
    <property type="project" value="InterPro"/>
</dbReference>
<organism evidence="6 7">
    <name type="scientific">Lactobacillus kalixensis DSM 16043</name>
    <dbReference type="NCBI Taxonomy" id="1423763"/>
    <lineage>
        <taxon>Bacteria</taxon>
        <taxon>Bacillati</taxon>
        <taxon>Bacillota</taxon>
        <taxon>Bacilli</taxon>
        <taxon>Lactobacillales</taxon>
        <taxon>Lactobacillaceae</taxon>
        <taxon>Lactobacillus</taxon>
    </lineage>
</organism>
<dbReference type="Gene3D" id="1.10.10.10">
    <property type="entry name" value="Winged helix-like DNA-binding domain superfamily/Winged helix DNA-binding domain"/>
    <property type="match status" value="1"/>
</dbReference>
<evidence type="ECO:0000259" key="4">
    <source>
        <dbReference type="PROSITE" id="PS51071"/>
    </source>
</evidence>
<dbReference type="SUPFAM" id="SSF53697">
    <property type="entry name" value="SIS domain"/>
    <property type="match status" value="1"/>
</dbReference>
<dbReference type="PANTHER" id="PTHR30514:SF1">
    <property type="entry name" value="HTH-TYPE TRANSCRIPTIONAL REGULATOR HEXR-RELATED"/>
    <property type="match status" value="1"/>
</dbReference>
<evidence type="ECO:0000313" key="6">
    <source>
        <dbReference type="EMBL" id="KRL91476.1"/>
    </source>
</evidence>
<keyword evidence="7" id="KW-1185">Reference proteome</keyword>
<dbReference type="InterPro" id="IPR047640">
    <property type="entry name" value="RpiR-like"/>
</dbReference>
<evidence type="ECO:0000256" key="1">
    <source>
        <dbReference type="ARBA" id="ARBA00023015"/>
    </source>
</evidence>
<dbReference type="InterPro" id="IPR001347">
    <property type="entry name" value="SIS_dom"/>
</dbReference>
<evidence type="ECO:0000313" key="7">
    <source>
        <dbReference type="Proteomes" id="UP000051036"/>
    </source>
</evidence>
<dbReference type="PROSITE" id="PS51464">
    <property type="entry name" value="SIS"/>
    <property type="match status" value="1"/>
</dbReference>
<dbReference type="GO" id="GO:1901135">
    <property type="term" value="P:carbohydrate derivative metabolic process"/>
    <property type="evidence" value="ECO:0007669"/>
    <property type="project" value="InterPro"/>
</dbReference>
<dbReference type="EMBL" id="AZFM01000001">
    <property type="protein sequence ID" value="KRL91476.1"/>
    <property type="molecule type" value="Genomic_DNA"/>
</dbReference>
<reference evidence="6 7" key="1">
    <citation type="journal article" date="2015" name="Genome Announc.">
        <title>Expanding the biotechnology potential of lactobacilli through comparative genomics of 213 strains and associated genera.</title>
        <authorList>
            <person name="Sun Z."/>
            <person name="Harris H.M."/>
            <person name="McCann A."/>
            <person name="Guo C."/>
            <person name="Argimon S."/>
            <person name="Zhang W."/>
            <person name="Yang X."/>
            <person name="Jeffery I.B."/>
            <person name="Cooney J.C."/>
            <person name="Kagawa T.F."/>
            <person name="Liu W."/>
            <person name="Song Y."/>
            <person name="Salvetti E."/>
            <person name="Wrobel A."/>
            <person name="Rasinkangas P."/>
            <person name="Parkhill J."/>
            <person name="Rea M.C."/>
            <person name="O'Sullivan O."/>
            <person name="Ritari J."/>
            <person name="Douillard F.P."/>
            <person name="Paul Ross R."/>
            <person name="Yang R."/>
            <person name="Briner A.E."/>
            <person name="Felis G.E."/>
            <person name="de Vos W.M."/>
            <person name="Barrangou R."/>
            <person name="Klaenhammer T.R."/>
            <person name="Caufield P.W."/>
            <person name="Cui Y."/>
            <person name="Zhang H."/>
            <person name="O'Toole P.W."/>
        </authorList>
    </citation>
    <scope>NUCLEOTIDE SEQUENCE [LARGE SCALE GENOMIC DNA]</scope>
    <source>
        <strain evidence="6 7">DSM 16043</strain>
    </source>
</reference>
<evidence type="ECO:0000256" key="3">
    <source>
        <dbReference type="ARBA" id="ARBA00023163"/>
    </source>
</evidence>
<feature type="domain" description="SIS" evidence="5">
    <location>
        <begin position="117"/>
        <end position="257"/>
    </location>
</feature>
<keyword evidence="1" id="KW-0805">Transcription regulation</keyword>
<dbReference type="STRING" id="1423763.FC46_GL000024"/>
<dbReference type="OrthoDB" id="3684496at2"/>
<gene>
    <name evidence="6" type="ORF">FC46_GL000024</name>
</gene>
<dbReference type="Pfam" id="PF01418">
    <property type="entry name" value="HTH_6"/>
    <property type="match status" value="1"/>
</dbReference>
<accession>A0A0R1UF27</accession>
<keyword evidence="3" id="KW-0804">Transcription</keyword>
<keyword evidence="2" id="KW-0238">DNA-binding</keyword>
<comment type="caution">
    <text evidence="6">The sequence shown here is derived from an EMBL/GenBank/DDBJ whole genome shotgun (WGS) entry which is preliminary data.</text>
</comment>
<evidence type="ECO:0000259" key="5">
    <source>
        <dbReference type="PROSITE" id="PS51464"/>
    </source>
</evidence>
<protein>
    <submittedName>
        <fullName evidence="6">Transcriptional regulator</fullName>
    </submittedName>
</protein>
<proteinExistence type="predicted"/>
<feature type="domain" description="HTH rpiR-type" evidence="4">
    <location>
        <begin position="2"/>
        <end position="78"/>
    </location>
</feature>
<dbReference type="InterPro" id="IPR036388">
    <property type="entry name" value="WH-like_DNA-bd_sf"/>
</dbReference>
<dbReference type="PATRIC" id="fig|1423763.3.peg.23"/>
<dbReference type="InterPro" id="IPR009057">
    <property type="entry name" value="Homeodomain-like_sf"/>
</dbReference>
<dbReference type="AlphaFoldDB" id="A0A0R1UF27"/>
<dbReference type="GO" id="GO:0097367">
    <property type="term" value="F:carbohydrate derivative binding"/>
    <property type="evidence" value="ECO:0007669"/>
    <property type="project" value="InterPro"/>
</dbReference>
<name>A0A0R1UF27_9LACO</name>
<dbReference type="GO" id="GO:0003677">
    <property type="term" value="F:DNA binding"/>
    <property type="evidence" value="ECO:0007669"/>
    <property type="project" value="UniProtKB-KW"/>
</dbReference>
<sequence length="274" mass="30553">MTTIIDQIYSHLPAMTTSDQKIANVILHNPETVVNMTISELSEKAKVSAPSVTRFCRNLNLVGFHELKIKLAQVQDEPALKEMTKSDLDGSLKQIAANKVAEIEATLDIDPKILKKVLAILKNSRVIQVAAQGDTYPVASDAVYKFNQLGMLAISAEMNELAIAQTMNLNEQDCLLVISNSGEATDLLKEIKIAKDKKVKVIAITNREDSPIALASDYHLKTGVRQTVLQMQYFFSRVSAFTMIEALFLLLINSDNKYVEHIRRHEEIISDQKV</sequence>
<dbReference type="SUPFAM" id="SSF46689">
    <property type="entry name" value="Homeodomain-like"/>
    <property type="match status" value="1"/>
</dbReference>